<dbReference type="SUPFAM" id="SSF53756">
    <property type="entry name" value="UDP-Glycosyltransferase/glycogen phosphorylase"/>
    <property type="match status" value="1"/>
</dbReference>
<dbReference type="InterPro" id="IPR001296">
    <property type="entry name" value="Glyco_trans_1"/>
</dbReference>
<evidence type="ECO:0000313" key="2">
    <source>
        <dbReference type="EMBL" id="RLM15350.1"/>
    </source>
</evidence>
<dbReference type="Proteomes" id="UP000285972">
    <property type="component" value="Unassembled WGS sequence"/>
</dbReference>
<dbReference type="AlphaFoldDB" id="A0AAE8EMG6"/>
<feature type="domain" description="Glycosyl transferase family 1" evidence="1">
    <location>
        <begin position="22"/>
        <end position="176"/>
    </location>
</feature>
<sequence length="203" mass="22508">MIYDDLSFKLDRPYDRKNNVLQPNFLMVGTLSPGKGQLDVIRALSSLKENGVDFNLGIVGHDDSDYARFLKNEVVNLNLQKNVKFWGFSGDLSRIRAIYDIGIVASHSEAFGRVTIEGMLSGLVMVGSKNGANKELIHDGETGFLYDGNSTKDLIETLETLLNGKINVTLIRNNAYSFSKQFIEGNGSKLISDLIESVVERNI</sequence>
<gene>
    <name evidence="2" type="ORF">BIY26_23175</name>
</gene>
<dbReference type="PANTHER" id="PTHR12526">
    <property type="entry name" value="GLYCOSYLTRANSFERASE"/>
    <property type="match status" value="1"/>
</dbReference>
<dbReference type="GO" id="GO:1901135">
    <property type="term" value="P:carbohydrate derivative metabolic process"/>
    <property type="evidence" value="ECO:0007669"/>
    <property type="project" value="UniProtKB-ARBA"/>
</dbReference>
<dbReference type="GO" id="GO:0016757">
    <property type="term" value="F:glycosyltransferase activity"/>
    <property type="evidence" value="ECO:0007669"/>
    <property type="project" value="InterPro"/>
</dbReference>
<comment type="caution">
    <text evidence="2">The sequence shown here is derived from an EMBL/GenBank/DDBJ whole genome shotgun (WGS) entry which is preliminary data.</text>
</comment>
<dbReference type="CDD" id="cd03801">
    <property type="entry name" value="GT4_PimA-like"/>
    <property type="match status" value="1"/>
</dbReference>
<reference evidence="2 3" key="1">
    <citation type="submission" date="2016-09" db="EMBL/GenBank/DDBJ databases">
        <authorList>
            <person name="Doonan J."/>
            <person name="Pachebat J.A."/>
            <person name="Golyshin P.N."/>
            <person name="Denman S."/>
            <person name="Mcdonald J.E."/>
        </authorList>
    </citation>
    <scope>NUCLEOTIDE SEQUENCE [LARGE SCALE GENOMIC DNA]</scope>
    <source>
        <strain evidence="2 3">FRB141</strain>
    </source>
</reference>
<organism evidence="2 3">
    <name type="scientific">Brenneria goodwinii</name>
    <dbReference type="NCBI Taxonomy" id="1109412"/>
    <lineage>
        <taxon>Bacteria</taxon>
        <taxon>Pseudomonadati</taxon>
        <taxon>Pseudomonadota</taxon>
        <taxon>Gammaproteobacteria</taxon>
        <taxon>Enterobacterales</taxon>
        <taxon>Pectobacteriaceae</taxon>
        <taxon>Brenneria</taxon>
    </lineage>
</organism>
<accession>A0AAE8EMG6</accession>
<evidence type="ECO:0000313" key="3">
    <source>
        <dbReference type="Proteomes" id="UP000285972"/>
    </source>
</evidence>
<protein>
    <recommendedName>
        <fullName evidence="1">Glycosyl transferase family 1 domain-containing protein</fullName>
    </recommendedName>
</protein>
<proteinExistence type="predicted"/>
<evidence type="ECO:0000259" key="1">
    <source>
        <dbReference type="Pfam" id="PF00534"/>
    </source>
</evidence>
<dbReference type="Gene3D" id="3.40.50.2000">
    <property type="entry name" value="Glycogen Phosphorylase B"/>
    <property type="match status" value="1"/>
</dbReference>
<dbReference type="PANTHER" id="PTHR12526:SF627">
    <property type="entry name" value="D-RHAMNOSYLTRANSFERASE WBPZ"/>
    <property type="match status" value="1"/>
</dbReference>
<name>A0AAE8EMG6_9GAMM</name>
<dbReference type="EMBL" id="MJLX01000145">
    <property type="protein sequence ID" value="RLM15350.1"/>
    <property type="molecule type" value="Genomic_DNA"/>
</dbReference>
<dbReference type="Pfam" id="PF00534">
    <property type="entry name" value="Glycos_transf_1"/>
    <property type="match status" value="1"/>
</dbReference>